<evidence type="ECO:0000313" key="3">
    <source>
        <dbReference type="EMBL" id="MPC25871.1"/>
    </source>
</evidence>
<accession>A0A5B7DW45</accession>
<dbReference type="Gene3D" id="3.40.225.10">
    <property type="entry name" value="Class II aldolase/adducin N-terminal domain"/>
    <property type="match status" value="1"/>
</dbReference>
<comment type="similarity">
    <text evidence="1">Belongs to the aldolase class II family. Adducin subfamily.</text>
</comment>
<dbReference type="InterPro" id="IPR036409">
    <property type="entry name" value="Aldolase_II/adducin_N_sf"/>
</dbReference>
<dbReference type="SUPFAM" id="SSF53639">
    <property type="entry name" value="AraD/HMP-PK domain-like"/>
    <property type="match status" value="1"/>
</dbReference>
<dbReference type="PANTHER" id="PTHR10672:SF3">
    <property type="entry name" value="PROTEIN HU-LI TAI SHAO"/>
    <property type="match status" value="1"/>
</dbReference>
<keyword evidence="4" id="KW-1185">Reference proteome</keyword>
<dbReference type="InterPro" id="IPR001303">
    <property type="entry name" value="Aldolase_II/adducin_N"/>
</dbReference>
<dbReference type="InterPro" id="IPR051017">
    <property type="entry name" value="Aldolase-II_Adducin_sf"/>
</dbReference>
<evidence type="ECO:0000259" key="2">
    <source>
        <dbReference type="SMART" id="SM01007"/>
    </source>
</evidence>
<gene>
    <name evidence="3" type="primary">Add1</name>
    <name evidence="3" type="ORF">E2C01_018994</name>
</gene>
<proteinExistence type="inferred from homology"/>
<protein>
    <submittedName>
        <fullName evidence="3">Alpha-adducin</fullName>
    </submittedName>
</protein>
<dbReference type="EMBL" id="VSRR010001520">
    <property type="protein sequence ID" value="MPC25871.1"/>
    <property type="molecule type" value="Genomic_DNA"/>
</dbReference>
<name>A0A5B7DW45_PORTR</name>
<dbReference type="OrthoDB" id="3238794at2759"/>
<reference evidence="3 4" key="1">
    <citation type="submission" date="2019-05" db="EMBL/GenBank/DDBJ databases">
        <title>Another draft genome of Portunus trituberculatus and its Hox gene families provides insights of decapod evolution.</title>
        <authorList>
            <person name="Jeong J.-H."/>
            <person name="Song I."/>
            <person name="Kim S."/>
            <person name="Choi T."/>
            <person name="Kim D."/>
            <person name="Ryu S."/>
            <person name="Kim W."/>
        </authorList>
    </citation>
    <scope>NUCLEOTIDE SEQUENCE [LARGE SCALE GENOMIC DNA]</scope>
    <source>
        <tissue evidence="3">Muscle</tissue>
    </source>
</reference>
<organism evidence="3 4">
    <name type="scientific">Portunus trituberculatus</name>
    <name type="common">Swimming crab</name>
    <name type="synonym">Neptunus trituberculatus</name>
    <dbReference type="NCBI Taxonomy" id="210409"/>
    <lineage>
        <taxon>Eukaryota</taxon>
        <taxon>Metazoa</taxon>
        <taxon>Ecdysozoa</taxon>
        <taxon>Arthropoda</taxon>
        <taxon>Crustacea</taxon>
        <taxon>Multicrustacea</taxon>
        <taxon>Malacostraca</taxon>
        <taxon>Eumalacostraca</taxon>
        <taxon>Eucarida</taxon>
        <taxon>Decapoda</taxon>
        <taxon>Pleocyemata</taxon>
        <taxon>Brachyura</taxon>
        <taxon>Eubrachyura</taxon>
        <taxon>Portunoidea</taxon>
        <taxon>Portunidae</taxon>
        <taxon>Portuninae</taxon>
        <taxon>Portunus</taxon>
    </lineage>
</organism>
<dbReference type="PANTHER" id="PTHR10672">
    <property type="entry name" value="ADDUCIN"/>
    <property type="match status" value="1"/>
</dbReference>
<feature type="domain" description="Class II aldolase/adducin N-terminal" evidence="2">
    <location>
        <begin position="84"/>
        <end position="266"/>
    </location>
</feature>
<sequence length="344" mass="38833">MERRKRVEAIMNSTIFREELEKIVESQLTEGYSGYQAIQNISEMMGIPCSRVNTFRSMSSVIPINDIRGMESLNFVKGEKLLRCKLASVYRLIDMHGWTQSIYNHVTARISQDTEHFLLNPFGMLYHEVTASSLVKVDMQGNIVESGSTNFGVSVAGFMLHSAIHAARPDIKCIIHLHHPAVVAVSALKQGLMSLSQESLLIGDISYHEYQGIFVNQEERDKLARNLGPINKVMLLRNHGVVCCGETIEEAWYNTYHTILACETQEGGPTGQGPKERKWKVGELEFEALMSPLKRILDGRKVQDKSRWLNSPNVYQKVEVLETGTPDPKKITKVEIITSENLIK</sequence>
<dbReference type="SMART" id="SM01007">
    <property type="entry name" value="Aldolase_II"/>
    <property type="match status" value="1"/>
</dbReference>
<evidence type="ECO:0000256" key="1">
    <source>
        <dbReference type="ARBA" id="ARBA00006274"/>
    </source>
</evidence>
<evidence type="ECO:0000313" key="4">
    <source>
        <dbReference type="Proteomes" id="UP000324222"/>
    </source>
</evidence>
<dbReference type="GO" id="GO:0005856">
    <property type="term" value="C:cytoskeleton"/>
    <property type="evidence" value="ECO:0007669"/>
    <property type="project" value="TreeGrafter"/>
</dbReference>
<dbReference type="Pfam" id="PF00596">
    <property type="entry name" value="Aldolase_II"/>
    <property type="match status" value="1"/>
</dbReference>
<dbReference type="GO" id="GO:0005886">
    <property type="term" value="C:plasma membrane"/>
    <property type="evidence" value="ECO:0007669"/>
    <property type="project" value="UniProtKB-SubCell"/>
</dbReference>
<dbReference type="GO" id="GO:0051015">
    <property type="term" value="F:actin filament binding"/>
    <property type="evidence" value="ECO:0007669"/>
    <property type="project" value="TreeGrafter"/>
</dbReference>
<dbReference type="NCBIfam" id="NF005451">
    <property type="entry name" value="PRK07044.1"/>
    <property type="match status" value="1"/>
</dbReference>
<comment type="caution">
    <text evidence="3">The sequence shown here is derived from an EMBL/GenBank/DDBJ whole genome shotgun (WGS) entry which is preliminary data.</text>
</comment>
<dbReference type="AlphaFoldDB" id="A0A5B7DW45"/>
<dbReference type="Proteomes" id="UP000324222">
    <property type="component" value="Unassembled WGS sequence"/>
</dbReference>
<dbReference type="GO" id="GO:0014069">
    <property type="term" value="C:postsynaptic density"/>
    <property type="evidence" value="ECO:0007669"/>
    <property type="project" value="TreeGrafter"/>
</dbReference>